<dbReference type="Pfam" id="PF09986">
    <property type="entry name" value="DUF2225"/>
    <property type="match status" value="1"/>
</dbReference>
<gene>
    <name evidence="1" type="ORF">SAMN05660297_02030</name>
</gene>
<dbReference type="InterPro" id="IPR011990">
    <property type="entry name" value="TPR-like_helical_dom_sf"/>
</dbReference>
<evidence type="ECO:0000313" key="1">
    <source>
        <dbReference type="EMBL" id="SET32752.1"/>
    </source>
</evidence>
<evidence type="ECO:0000313" key="2">
    <source>
        <dbReference type="Proteomes" id="UP000199568"/>
    </source>
</evidence>
<protein>
    <recommendedName>
        <fullName evidence="3">DUF2225 domain-containing protein</fullName>
    </recommendedName>
</protein>
<dbReference type="STRING" id="426128.SAMN05660297_02030"/>
<dbReference type="OrthoDB" id="9780343at2"/>
<dbReference type="InterPro" id="IPR018708">
    <property type="entry name" value="DUF2225"/>
</dbReference>
<dbReference type="RefSeq" id="WP_090443198.1">
    <property type="nucleotide sequence ID" value="NZ_FOHU01000008.1"/>
</dbReference>
<proteinExistence type="predicted"/>
<keyword evidence="2" id="KW-1185">Reference proteome</keyword>
<sequence length="231" mass="27238">MEHLLYDKRLDCPCCKNSFTTKKVRTRSLKVVERGTDFYVKYKDVNPIYYHVWVCPNCGFSATESEFTDLTKEQKSLLMDNISKKWNQRHYGGPRTYEEAEATYKLALLVAQLLKKSKGYIGGLCLKLGWLYRDVNDQRETEFLKYALNHFQNAYQQEPLPIAGLDEVSLAYLVGELHRRFHDPKGAIKWYSKALEHPDIKKKRQIQLMAREQWRLAREEYQVIKTDEGDD</sequence>
<dbReference type="EMBL" id="FOHU01000008">
    <property type="protein sequence ID" value="SET32752.1"/>
    <property type="molecule type" value="Genomic_DNA"/>
</dbReference>
<organism evidence="1 2">
    <name type="scientific">Natronincola peptidivorans</name>
    <dbReference type="NCBI Taxonomy" id="426128"/>
    <lineage>
        <taxon>Bacteria</taxon>
        <taxon>Bacillati</taxon>
        <taxon>Bacillota</taxon>
        <taxon>Clostridia</taxon>
        <taxon>Peptostreptococcales</taxon>
        <taxon>Natronincolaceae</taxon>
        <taxon>Natronincola</taxon>
    </lineage>
</organism>
<dbReference type="SUPFAM" id="SSF81901">
    <property type="entry name" value="HCP-like"/>
    <property type="match status" value="1"/>
</dbReference>
<name>A0A1I0DJY4_9FIRM</name>
<dbReference type="Gene3D" id="1.25.40.10">
    <property type="entry name" value="Tetratricopeptide repeat domain"/>
    <property type="match status" value="1"/>
</dbReference>
<evidence type="ECO:0008006" key="3">
    <source>
        <dbReference type="Google" id="ProtNLM"/>
    </source>
</evidence>
<dbReference type="Proteomes" id="UP000199568">
    <property type="component" value="Unassembled WGS sequence"/>
</dbReference>
<reference evidence="1 2" key="1">
    <citation type="submission" date="2016-10" db="EMBL/GenBank/DDBJ databases">
        <authorList>
            <person name="de Groot N.N."/>
        </authorList>
    </citation>
    <scope>NUCLEOTIDE SEQUENCE [LARGE SCALE GENOMIC DNA]</scope>
    <source>
        <strain evidence="1 2">DSM 18979</strain>
    </source>
</reference>
<accession>A0A1I0DJY4</accession>
<dbReference type="AlphaFoldDB" id="A0A1I0DJY4"/>